<name>A0AAX6PTX7_HETGA</name>
<evidence type="ECO:0000256" key="6">
    <source>
        <dbReference type="ARBA" id="ARBA00023170"/>
    </source>
</evidence>
<dbReference type="Proteomes" id="UP000694906">
    <property type="component" value="Unplaced"/>
</dbReference>
<keyword evidence="2 8" id="KW-0812">Transmembrane</keyword>
<dbReference type="GO" id="GO:0004930">
    <property type="term" value="F:G protein-coupled receptor activity"/>
    <property type="evidence" value="ECO:0007669"/>
    <property type="project" value="UniProtKB-KW"/>
</dbReference>
<dbReference type="GO" id="GO:0008142">
    <property type="term" value="F:oxysterol binding"/>
    <property type="evidence" value="ECO:0007669"/>
    <property type="project" value="InterPro"/>
</dbReference>
<proteinExistence type="inferred from homology"/>
<feature type="domain" description="G-protein coupled receptors family 1 profile" evidence="10">
    <location>
        <begin position="77"/>
        <end position="335"/>
    </location>
</feature>
<evidence type="ECO:0000256" key="5">
    <source>
        <dbReference type="ARBA" id="ARBA00023136"/>
    </source>
</evidence>
<evidence type="ECO:0000256" key="8">
    <source>
        <dbReference type="RuleBase" id="RU000688"/>
    </source>
</evidence>
<evidence type="ECO:0000256" key="2">
    <source>
        <dbReference type="ARBA" id="ARBA00022692"/>
    </source>
</evidence>
<dbReference type="PANTHER" id="PTHR24237:SF38">
    <property type="entry name" value="G-PROTEIN COUPLED RECEPTORS FAMILY 1 PROFILE DOMAIN-CONTAINING PROTEIN"/>
    <property type="match status" value="1"/>
</dbReference>
<evidence type="ECO:0000256" key="3">
    <source>
        <dbReference type="ARBA" id="ARBA00022989"/>
    </source>
</evidence>
<evidence type="ECO:0000256" key="4">
    <source>
        <dbReference type="ARBA" id="ARBA00023040"/>
    </source>
</evidence>
<keyword evidence="7 8" id="KW-0807">Transducer</keyword>
<keyword evidence="3 9" id="KW-1133">Transmembrane helix</keyword>
<feature type="transmembrane region" description="Helical" evidence="9">
    <location>
        <begin position="312"/>
        <end position="338"/>
    </location>
</feature>
<feature type="transmembrane region" description="Helical" evidence="9">
    <location>
        <begin position="271"/>
        <end position="292"/>
    </location>
</feature>
<dbReference type="PRINTS" id="PR00237">
    <property type="entry name" value="GPCRRHODOPSN"/>
</dbReference>
<feature type="transmembrane region" description="Helical" evidence="9">
    <location>
        <begin position="97"/>
        <end position="121"/>
    </location>
</feature>
<keyword evidence="5 9" id="KW-0472">Membrane</keyword>
<gene>
    <name evidence="12" type="primary">LOC101725210</name>
</gene>
<keyword evidence="4 8" id="KW-0297">G-protein coupled receptor</keyword>
<feature type="transmembrane region" description="Helical" evidence="9">
    <location>
        <begin position="225"/>
        <end position="250"/>
    </location>
</feature>
<dbReference type="InterPro" id="IPR000276">
    <property type="entry name" value="GPCR_Rhodpsn"/>
</dbReference>
<sequence length="385" mass="41299">MPNCHPGGVNQTQHRIFTSCLPGSAVSELASGMADPDPDPSMAPASGNSCLPYFPPRGASVGLSLFYSALLVSSSLGNILALCLARHKGEKTTSTGVYLTHLAVSDLLFAAVLPGKIAYYARDFRWPLGDALCRLTAFVTYLNTYGGVYLMGCVSADRYLAVVRAPRCARLRSPSLARRACAVAWVLALLQTAPLLLLPLGGRLVGRTTCMELGRAAPVLRRPGLVLAACALGFCVPVGLMFFCYARIAQRLRAAARRSPPGSQGHYPRRAWRLALAVLVVVVGCFSPYHLLVIQFMARALLRPPSCAEQQAFAGALQVTMTLMNLNCAIDPVIYFFASTRYRKWLLGFWKLRASSPPGKASSETASVNQTRGSVSPGFVAEVGV</sequence>
<evidence type="ECO:0000256" key="9">
    <source>
        <dbReference type="SAM" id="Phobius"/>
    </source>
</evidence>
<dbReference type="KEGG" id="hgl:101725210"/>
<dbReference type="GeneID" id="101725210"/>
<dbReference type="PROSITE" id="PS00237">
    <property type="entry name" value="G_PROTEIN_RECEP_F1_1"/>
    <property type="match status" value="1"/>
</dbReference>
<comment type="subcellular location">
    <subcellularLocation>
        <location evidence="1">Membrane</location>
        <topology evidence="1">Multi-pass membrane protein</topology>
    </subcellularLocation>
</comment>
<dbReference type="PANTHER" id="PTHR24237">
    <property type="entry name" value="G-PROTEIN COUPLED RECEPTOR"/>
    <property type="match status" value="1"/>
</dbReference>
<dbReference type="Gene3D" id="1.20.1070.10">
    <property type="entry name" value="Rhodopsin 7-helix transmembrane proteins"/>
    <property type="match status" value="1"/>
</dbReference>
<dbReference type="InterPro" id="IPR047160">
    <property type="entry name" value="GP183-like"/>
</dbReference>
<dbReference type="RefSeq" id="XP_004858700.3">
    <property type="nucleotide sequence ID" value="XM_004858643.3"/>
</dbReference>
<evidence type="ECO:0000313" key="11">
    <source>
        <dbReference type="Proteomes" id="UP000694906"/>
    </source>
</evidence>
<dbReference type="Pfam" id="PF00001">
    <property type="entry name" value="7tm_1"/>
    <property type="match status" value="1"/>
</dbReference>
<feature type="transmembrane region" description="Helical" evidence="9">
    <location>
        <begin position="182"/>
        <end position="205"/>
    </location>
</feature>
<dbReference type="SUPFAM" id="SSF81321">
    <property type="entry name" value="Family A G protein-coupled receptor-like"/>
    <property type="match status" value="1"/>
</dbReference>
<evidence type="ECO:0000259" key="10">
    <source>
        <dbReference type="PROSITE" id="PS50262"/>
    </source>
</evidence>
<evidence type="ECO:0000256" key="1">
    <source>
        <dbReference type="ARBA" id="ARBA00004141"/>
    </source>
</evidence>
<protein>
    <submittedName>
        <fullName evidence="12">G-protein coupled receptor 183</fullName>
    </submittedName>
</protein>
<dbReference type="InterPro" id="IPR017452">
    <property type="entry name" value="GPCR_Rhodpsn_7TM"/>
</dbReference>
<dbReference type="AlphaFoldDB" id="A0AAX6PTX7"/>
<reference evidence="12" key="1">
    <citation type="submission" date="2025-08" db="UniProtKB">
        <authorList>
            <consortium name="RefSeq"/>
        </authorList>
    </citation>
    <scope>IDENTIFICATION</scope>
</reference>
<evidence type="ECO:0000313" key="12">
    <source>
        <dbReference type="RefSeq" id="XP_004858700.3"/>
    </source>
</evidence>
<evidence type="ECO:0000256" key="7">
    <source>
        <dbReference type="ARBA" id="ARBA00023224"/>
    </source>
</evidence>
<feature type="transmembrane region" description="Helical" evidence="9">
    <location>
        <begin position="141"/>
        <end position="161"/>
    </location>
</feature>
<dbReference type="PRINTS" id="PR01157">
    <property type="entry name" value="P2YPURNOCPTR"/>
</dbReference>
<feature type="transmembrane region" description="Helical" evidence="9">
    <location>
        <begin position="65"/>
        <end position="85"/>
    </location>
</feature>
<dbReference type="PROSITE" id="PS50262">
    <property type="entry name" value="G_PROTEIN_RECEP_F1_2"/>
    <property type="match status" value="1"/>
</dbReference>
<keyword evidence="6 8" id="KW-0675">Receptor</keyword>
<comment type="similarity">
    <text evidence="8">Belongs to the G-protein coupled receptor 1 family.</text>
</comment>
<organism evidence="11 12">
    <name type="scientific">Heterocephalus glaber</name>
    <name type="common">Naked mole rat</name>
    <dbReference type="NCBI Taxonomy" id="10181"/>
    <lineage>
        <taxon>Eukaryota</taxon>
        <taxon>Metazoa</taxon>
        <taxon>Chordata</taxon>
        <taxon>Craniata</taxon>
        <taxon>Vertebrata</taxon>
        <taxon>Euteleostomi</taxon>
        <taxon>Mammalia</taxon>
        <taxon>Eutheria</taxon>
        <taxon>Euarchontoglires</taxon>
        <taxon>Glires</taxon>
        <taxon>Rodentia</taxon>
        <taxon>Hystricomorpha</taxon>
        <taxon>Bathyergidae</taxon>
        <taxon>Heterocephalus</taxon>
    </lineage>
</organism>
<keyword evidence="11" id="KW-1185">Reference proteome</keyword>
<accession>A0AAX6PTX7</accession>
<dbReference type="GO" id="GO:0016020">
    <property type="term" value="C:membrane"/>
    <property type="evidence" value="ECO:0007669"/>
    <property type="project" value="UniProtKB-SubCell"/>
</dbReference>